<dbReference type="EMBL" id="LR797824">
    <property type="protein sequence ID" value="CAB4241808.1"/>
    <property type="molecule type" value="Genomic_DNA"/>
</dbReference>
<feature type="region of interest" description="Disordered" evidence="1">
    <location>
        <begin position="47"/>
        <end position="71"/>
    </location>
</feature>
<accession>A0A6J5TA51</accession>
<reference evidence="2" key="1">
    <citation type="submission" date="2020-05" db="EMBL/GenBank/DDBJ databases">
        <authorList>
            <person name="Chiriac C."/>
            <person name="Salcher M."/>
            <person name="Ghai R."/>
            <person name="Kavagutti S V."/>
        </authorList>
    </citation>
    <scope>NUCLEOTIDE SEQUENCE</scope>
</reference>
<evidence type="ECO:0000313" key="2">
    <source>
        <dbReference type="EMBL" id="CAB4241808.1"/>
    </source>
</evidence>
<name>A0A6J5TA51_9CAUD</name>
<evidence type="ECO:0000256" key="1">
    <source>
        <dbReference type="SAM" id="MobiDB-lite"/>
    </source>
</evidence>
<gene>
    <name evidence="2" type="ORF">UFOVP71_346</name>
</gene>
<protein>
    <submittedName>
        <fullName evidence="2">Uncharacterized protein</fullName>
    </submittedName>
</protein>
<proteinExistence type="predicted"/>
<organism evidence="2">
    <name type="scientific">uncultured Caudovirales phage</name>
    <dbReference type="NCBI Taxonomy" id="2100421"/>
    <lineage>
        <taxon>Viruses</taxon>
        <taxon>Duplodnaviria</taxon>
        <taxon>Heunggongvirae</taxon>
        <taxon>Uroviricota</taxon>
        <taxon>Caudoviricetes</taxon>
        <taxon>Peduoviridae</taxon>
        <taxon>Maltschvirus</taxon>
        <taxon>Maltschvirus maltsch</taxon>
    </lineage>
</organism>
<sequence length="71" mass="7475">MLSFIKKLFGSKPVEVQAEVPYKVDAAPVATPAMEVADLPAFPVEAPAKKAKAKKTGATSAPKKPRTPKAK</sequence>